<evidence type="ECO:0000313" key="8">
    <source>
        <dbReference type="Proteomes" id="UP000734854"/>
    </source>
</evidence>
<accession>A0A8J5KQZ5</accession>
<dbReference type="InterPro" id="IPR046955">
    <property type="entry name" value="PHR1-like"/>
</dbReference>
<sequence length="252" mass="28564">MTEKPGNEVGEGPESSCYRGQCDDNNLLECVLVHARICTGRVPGELPHRDGTRELLNHLVIVAMDDKAYERCVVVHRHCLDFKVERVDFSAEKVFNSPKYLDMMWARLDFLRLVLEKGFDFVFSKVYHQGHNNVVSSREAFPPERHLLLQQWGSIPDESGLVLSTDAKPRLKWTPELHDKFIEAVNQLGGADKATPKAVMRLMGVPGLTVYHLKSHLQKYRLSKNLQPQANMGSTKSGKSKSKFIKHNELAS</sequence>
<gene>
    <name evidence="7" type="ORF">ZIOFF_044041</name>
</gene>
<dbReference type="SUPFAM" id="SSF46689">
    <property type="entry name" value="Homeodomain-like"/>
    <property type="match status" value="1"/>
</dbReference>
<dbReference type="Pfam" id="PF00249">
    <property type="entry name" value="Myb_DNA-binding"/>
    <property type="match status" value="1"/>
</dbReference>
<keyword evidence="8" id="KW-1185">Reference proteome</keyword>
<dbReference type="AlphaFoldDB" id="A0A8J5KQZ5"/>
<dbReference type="PROSITE" id="PS01016">
    <property type="entry name" value="GLYCOPROTEASE"/>
    <property type="match status" value="1"/>
</dbReference>
<feature type="region of interest" description="Disordered" evidence="5">
    <location>
        <begin position="223"/>
        <end position="252"/>
    </location>
</feature>
<dbReference type="InterPro" id="IPR009057">
    <property type="entry name" value="Homeodomain-like_sf"/>
</dbReference>
<dbReference type="InterPro" id="IPR017930">
    <property type="entry name" value="Myb_dom"/>
</dbReference>
<dbReference type="FunFam" id="1.10.10.60:FF:000002">
    <property type="entry name" value="Myb family transcription factor"/>
    <property type="match status" value="1"/>
</dbReference>
<keyword evidence="2" id="KW-0238">DNA-binding</keyword>
<evidence type="ECO:0000313" key="7">
    <source>
        <dbReference type="EMBL" id="KAG6496193.1"/>
    </source>
</evidence>
<dbReference type="InterPro" id="IPR005069">
    <property type="entry name" value="Nucl-diP-sugar_transferase"/>
</dbReference>
<evidence type="ECO:0000256" key="2">
    <source>
        <dbReference type="ARBA" id="ARBA00023125"/>
    </source>
</evidence>
<keyword evidence="3" id="KW-0804">Transcription</keyword>
<dbReference type="GO" id="GO:0003700">
    <property type="term" value="F:DNA-binding transcription factor activity"/>
    <property type="evidence" value="ECO:0007669"/>
    <property type="project" value="InterPro"/>
</dbReference>
<dbReference type="InterPro" id="IPR017860">
    <property type="entry name" value="Peptidase_M22_CS"/>
</dbReference>
<keyword evidence="4" id="KW-0539">Nucleus</keyword>
<evidence type="ECO:0000256" key="3">
    <source>
        <dbReference type="ARBA" id="ARBA00023163"/>
    </source>
</evidence>
<keyword evidence="1" id="KW-0805">Transcription regulation</keyword>
<evidence type="ECO:0000256" key="4">
    <source>
        <dbReference type="ARBA" id="ARBA00023242"/>
    </source>
</evidence>
<dbReference type="EMBL" id="JACMSC010000012">
    <property type="protein sequence ID" value="KAG6496193.1"/>
    <property type="molecule type" value="Genomic_DNA"/>
</dbReference>
<dbReference type="Gene3D" id="1.10.10.60">
    <property type="entry name" value="Homeodomain-like"/>
    <property type="match status" value="1"/>
</dbReference>
<organism evidence="7 8">
    <name type="scientific">Zingiber officinale</name>
    <name type="common">Ginger</name>
    <name type="synonym">Amomum zingiber</name>
    <dbReference type="NCBI Taxonomy" id="94328"/>
    <lineage>
        <taxon>Eukaryota</taxon>
        <taxon>Viridiplantae</taxon>
        <taxon>Streptophyta</taxon>
        <taxon>Embryophyta</taxon>
        <taxon>Tracheophyta</taxon>
        <taxon>Spermatophyta</taxon>
        <taxon>Magnoliopsida</taxon>
        <taxon>Liliopsida</taxon>
        <taxon>Zingiberales</taxon>
        <taxon>Zingiberaceae</taxon>
        <taxon>Zingiber</taxon>
    </lineage>
</organism>
<dbReference type="GO" id="GO:0003677">
    <property type="term" value="F:DNA binding"/>
    <property type="evidence" value="ECO:0007669"/>
    <property type="project" value="UniProtKB-KW"/>
</dbReference>
<evidence type="ECO:0000256" key="5">
    <source>
        <dbReference type="SAM" id="MobiDB-lite"/>
    </source>
</evidence>
<dbReference type="Pfam" id="PF03407">
    <property type="entry name" value="Nucleotid_trans"/>
    <property type="match status" value="1"/>
</dbReference>
<comment type="caution">
    <text evidence="7">The sequence shown here is derived from an EMBL/GenBank/DDBJ whole genome shotgun (WGS) entry which is preliminary data.</text>
</comment>
<protein>
    <recommendedName>
        <fullName evidence="6">HTH myb-type domain-containing protein</fullName>
    </recommendedName>
</protein>
<evidence type="ECO:0000256" key="1">
    <source>
        <dbReference type="ARBA" id="ARBA00023015"/>
    </source>
</evidence>
<reference evidence="7 8" key="1">
    <citation type="submission" date="2020-08" db="EMBL/GenBank/DDBJ databases">
        <title>Plant Genome Project.</title>
        <authorList>
            <person name="Zhang R.-G."/>
        </authorList>
    </citation>
    <scope>NUCLEOTIDE SEQUENCE [LARGE SCALE GENOMIC DNA]</scope>
    <source>
        <tissue evidence="7">Rhizome</tissue>
    </source>
</reference>
<dbReference type="InterPro" id="IPR001005">
    <property type="entry name" value="SANT/Myb"/>
</dbReference>
<dbReference type="PANTHER" id="PTHR31499:SF2">
    <property type="entry name" value="MYB-RELATED PROTEIN 2"/>
    <property type="match status" value="1"/>
</dbReference>
<proteinExistence type="predicted"/>
<name>A0A8J5KQZ5_ZINOF</name>
<dbReference type="NCBIfam" id="TIGR01557">
    <property type="entry name" value="myb_SHAQKYF"/>
    <property type="match status" value="1"/>
</dbReference>
<feature type="domain" description="HTH myb-type" evidence="6">
    <location>
        <begin position="165"/>
        <end position="225"/>
    </location>
</feature>
<dbReference type="InterPro" id="IPR006447">
    <property type="entry name" value="Myb_dom_plants"/>
</dbReference>
<dbReference type="Proteomes" id="UP000734854">
    <property type="component" value="Unassembled WGS sequence"/>
</dbReference>
<dbReference type="PANTHER" id="PTHR31499">
    <property type="entry name" value="MYB FAMILY TRANSCRIPTION FACTOR PHL11"/>
    <property type="match status" value="1"/>
</dbReference>
<dbReference type="PROSITE" id="PS51294">
    <property type="entry name" value="HTH_MYB"/>
    <property type="match status" value="1"/>
</dbReference>
<evidence type="ECO:0000259" key="6">
    <source>
        <dbReference type="PROSITE" id="PS51294"/>
    </source>
</evidence>